<sequence>MKIQELKILLSGHYILNTLSCCLYPVLKSFQPFCTWLFPNDECEMEWKDLELLCFLAVVLAVKNRKLKPASWQEFMSMLFMLCKISNFVLFVRQDIRLGVLYLVICLILFLIFPEPAYKGPDNVRYFRGPGLDEELLHNPNVTWIVEFYGPWSPQCVRLAPIFANLSLKYSCEFLKFGKIDAGKYPVVAKRHRIDSSVLSKQVPSILVYEGGKETKRRPTVNIKSVVAPYSFTEEKILRDFDIEELYQNAKEKERNWKKANKNKEEKKDK</sequence>
<dbReference type="GeneID" id="116295599"/>
<keyword evidence="2" id="KW-1133">Transmembrane helix</keyword>
<name>A0A6P8HVC9_ACTTE</name>
<keyword evidence="4" id="KW-1185">Reference proteome</keyword>
<keyword evidence="2" id="KW-0472">Membrane</keyword>
<proteinExistence type="predicted"/>
<dbReference type="Proteomes" id="UP000515163">
    <property type="component" value="Unplaced"/>
</dbReference>
<dbReference type="SUPFAM" id="SSF52833">
    <property type="entry name" value="Thioredoxin-like"/>
    <property type="match status" value="1"/>
</dbReference>
<feature type="transmembrane region" description="Helical" evidence="2">
    <location>
        <begin position="99"/>
        <end position="118"/>
    </location>
</feature>
<dbReference type="GO" id="GO:0015036">
    <property type="term" value="F:disulfide oxidoreductase activity"/>
    <property type="evidence" value="ECO:0007669"/>
    <property type="project" value="TreeGrafter"/>
</dbReference>
<accession>A0A6P8HVC9</accession>
<dbReference type="InterPro" id="IPR013766">
    <property type="entry name" value="Thioredoxin_domain"/>
</dbReference>
<evidence type="ECO:0000256" key="1">
    <source>
        <dbReference type="SAM" id="Coils"/>
    </source>
</evidence>
<keyword evidence="2" id="KW-0812">Transmembrane</keyword>
<reference evidence="5 6" key="1">
    <citation type="submission" date="2025-04" db="UniProtKB">
        <authorList>
            <consortium name="RefSeq"/>
        </authorList>
    </citation>
    <scope>IDENTIFICATION</scope>
    <source>
        <tissue evidence="5 6">Tentacle</tissue>
    </source>
</reference>
<dbReference type="PANTHER" id="PTHR15853">
    <property type="entry name" value="THIOREDOXIN-RELATED"/>
    <property type="match status" value="1"/>
</dbReference>
<gene>
    <name evidence="5 6" type="primary">LOC116295599</name>
</gene>
<organism evidence="4 6">
    <name type="scientific">Actinia tenebrosa</name>
    <name type="common">Australian red waratah sea anemone</name>
    <dbReference type="NCBI Taxonomy" id="6105"/>
    <lineage>
        <taxon>Eukaryota</taxon>
        <taxon>Metazoa</taxon>
        <taxon>Cnidaria</taxon>
        <taxon>Anthozoa</taxon>
        <taxon>Hexacorallia</taxon>
        <taxon>Actiniaria</taxon>
        <taxon>Actiniidae</taxon>
        <taxon>Actinia</taxon>
    </lineage>
</organism>
<feature type="coiled-coil region" evidence="1">
    <location>
        <begin position="243"/>
        <end position="270"/>
    </location>
</feature>
<evidence type="ECO:0000313" key="5">
    <source>
        <dbReference type="RefSeq" id="XP_031559330.1"/>
    </source>
</evidence>
<dbReference type="RefSeq" id="XP_031559330.1">
    <property type="nucleotide sequence ID" value="XM_031703470.1"/>
</dbReference>
<dbReference type="InterPro" id="IPR036249">
    <property type="entry name" value="Thioredoxin-like_sf"/>
</dbReference>
<protein>
    <submittedName>
        <fullName evidence="5 6">Thioredoxin-related transmembrane protein 2-B-like</fullName>
    </submittedName>
</protein>
<evidence type="ECO:0000313" key="4">
    <source>
        <dbReference type="Proteomes" id="UP000515163"/>
    </source>
</evidence>
<dbReference type="AlphaFoldDB" id="A0A6P8HVC9"/>
<dbReference type="OrthoDB" id="20229at2759"/>
<evidence type="ECO:0000313" key="6">
    <source>
        <dbReference type="RefSeq" id="XP_031559331.1"/>
    </source>
</evidence>
<feature type="domain" description="Thioredoxin" evidence="3">
    <location>
        <begin position="135"/>
        <end position="216"/>
    </location>
</feature>
<keyword evidence="1" id="KW-0175">Coiled coil</keyword>
<dbReference type="InterPro" id="IPR039101">
    <property type="entry name" value="TMX2"/>
</dbReference>
<dbReference type="KEGG" id="aten:116295599"/>
<dbReference type="PANTHER" id="PTHR15853:SF0">
    <property type="entry name" value="THIOREDOXIN-RELATED TRANSMEMBRANE PROTEIN 2"/>
    <property type="match status" value="1"/>
</dbReference>
<feature type="transmembrane region" description="Helical" evidence="2">
    <location>
        <begin position="75"/>
        <end position="93"/>
    </location>
</feature>
<dbReference type="Pfam" id="PF00085">
    <property type="entry name" value="Thioredoxin"/>
    <property type="match status" value="1"/>
</dbReference>
<dbReference type="RefSeq" id="XP_031559331.1">
    <property type="nucleotide sequence ID" value="XM_031703471.1"/>
</dbReference>
<evidence type="ECO:0000256" key="2">
    <source>
        <dbReference type="SAM" id="Phobius"/>
    </source>
</evidence>
<dbReference type="Gene3D" id="3.40.30.10">
    <property type="entry name" value="Glutaredoxin"/>
    <property type="match status" value="1"/>
</dbReference>
<evidence type="ECO:0000259" key="3">
    <source>
        <dbReference type="Pfam" id="PF00085"/>
    </source>
</evidence>